<keyword evidence="2 7" id="KW-0349">Heme</keyword>
<evidence type="ECO:0000256" key="2">
    <source>
        <dbReference type="ARBA" id="ARBA00022617"/>
    </source>
</evidence>
<keyword evidence="6 7" id="KW-0408">Iron</keyword>
<gene>
    <name evidence="9" type="ORF">H8E23_12235</name>
</gene>
<feature type="binding site" description="axial binding residue" evidence="7">
    <location>
        <position position="170"/>
    </location>
    <ligand>
        <name>heme c</name>
        <dbReference type="ChEBI" id="CHEBI:61717"/>
        <label>1</label>
    </ligand>
    <ligandPart>
        <name>Fe</name>
        <dbReference type="ChEBI" id="CHEBI:18248"/>
    </ligandPart>
</feature>
<evidence type="ECO:0000256" key="6">
    <source>
        <dbReference type="ARBA" id="ARBA00023004"/>
    </source>
</evidence>
<dbReference type="NCBIfam" id="NF045713">
    <property type="entry name" value="CxxCH_16_HmcA"/>
    <property type="match status" value="1"/>
</dbReference>
<feature type="binding site" description="axial binding residue" evidence="7">
    <location>
        <position position="122"/>
    </location>
    <ligand>
        <name>heme c</name>
        <dbReference type="ChEBI" id="CHEBI:61717"/>
        <label>1</label>
    </ligand>
    <ligandPart>
        <name>Fe</name>
        <dbReference type="ChEBI" id="CHEBI:18248"/>
    </ligandPart>
</feature>
<name>A0A8J6TMN0_9BACT</name>
<feature type="binding site" description="axial binding residue" evidence="7">
    <location>
        <position position="124"/>
    </location>
    <ligand>
        <name>heme c</name>
        <dbReference type="ChEBI" id="CHEBI:61717"/>
        <label>1</label>
    </ligand>
    <ligandPart>
        <name>Fe</name>
        <dbReference type="ChEBI" id="CHEBI:18248"/>
    </ligandPart>
</feature>
<dbReference type="PRINTS" id="PR00609">
    <property type="entry name" value="CYTOCHROMEC3"/>
</dbReference>
<dbReference type="GO" id="GO:0046872">
    <property type="term" value="F:metal ion binding"/>
    <property type="evidence" value="ECO:0007669"/>
    <property type="project" value="UniProtKB-KW"/>
</dbReference>
<keyword evidence="4" id="KW-0732">Signal</keyword>
<reference evidence="9 10" key="1">
    <citation type="submission" date="2020-08" db="EMBL/GenBank/DDBJ databases">
        <title>Bridging the membrane lipid divide: bacteria of the FCB group superphylum have the potential to synthesize archaeal ether lipids.</title>
        <authorList>
            <person name="Villanueva L."/>
            <person name="Von Meijenfeldt F.A.B."/>
            <person name="Westbye A.B."/>
            <person name="Yadav S."/>
            <person name="Hopmans E.C."/>
            <person name="Dutilh B.E."/>
            <person name="Sinninghe Damste J.S."/>
        </authorList>
    </citation>
    <scope>NUCLEOTIDE SEQUENCE [LARGE SCALE GENOMIC DNA]</scope>
    <source>
        <strain evidence="9">NIOZ-UU30</strain>
    </source>
</reference>
<feature type="domain" description="Class III cytochrome C" evidence="8">
    <location>
        <begin position="401"/>
        <end position="477"/>
    </location>
</feature>
<evidence type="ECO:0000256" key="4">
    <source>
        <dbReference type="ARBA" id="ARBA00022729"/>
    </source>
</evidence>
<feature type="binding site" description="axial binding residue" evidence="7">
    <location>
        <position position="166"/>
    </location>
    <ligand>
        <name>heme c</name>
        <dbReference type="ChEBI" id="CHEBI:61717"/>
        <label>1</label>
    </ligand>
    <ligandPart>
        <name>Fe</name>
        <dbReference type="ChEBI" id="CHEBI:18248"/>
    </ligandPart>
</feature>
<dbReference type="InterPro" id="IPR020942">
    <property type="entry name" value="Cyt_c_III_dom"/>
</dbReference>
<dbReference type="InterPro" id="IPR036280">
    <property type="entry name" value="Multihaem_cyt_sf"/>
</dbReference>
<evidence type="ECO:0000256" key="7">
    <source>
        <dbReference type="PIRSR" id="PIRSR602322-1"/>
    </source>
</evidence>
<feature type="binding site" description="axial binding residue" evidence="7">
    <location>
        <position position="188"/>
    </location>
    <ligand>
        <name>heme c</name>
        <dbReference type="ChEBI" id="CHEBI:61717"/>
        <label>1</label>
    </ligand>
    <ligandPart>
        <name>Fe</name>
        <dbReference type="ChEBI" id="CHEBI:18248"/>
    </ligandPart>
</feature>
<feature type="binding site" description="axial binding residue" evidence="7">
    <location>
        <position position="123"/>
    </location>
    <ligand>
        <name>heme c</name>
        <dbReference type="ChEBI" id="CHEBI:61717"/>
        <label>1</label>
    </ligand>
    <ligandPart>
        <name>Fe</name>
        <dbReference type="ChEBI" id="CHEBI:18248"/>
    </ligandPart>
</feature>
<keyword evidence="5" id="KW-0249">Electron transport</keyword>
<feature type="domain" description="Class III cytochrome C" evidence="8">
    <location>
        <begin position="228"/>
        <end position="326"/>
    </location>
</feature>
<evidence type="ECO:0000259" key="8">
    <source>
        <dbReference type="Pfam" id="PF02085"/>
    </source>
</evidence>
<accession>A0A8J6TMN0</accession>
<dbReference type="PANTHER" id="PTHR35038">
    <property type="entry name" value="DISSIMILATORY SULFITE REDUCTASE SIRA"/>
    <property type="match status" value="1"/>
</dbReference>
<evidence type="ECO:0000256" key="5">
    <source>
        <dbReference type="ARBA" id="ARBA00022982"/>
    </source>
</evidence>
<proteinExistence type="predicted"/>
<feature type="binding site" description="axial binding residue" evidence="7">
    <location>
        <position position="169"/>
    </location>
    <ligand>
        <name>heme c</name>
        <dbReference type="ChEBI" id="CHEBI:61717"/>
        <label>1</label>
    </ligand>
    <ligandPart>
        <name>Fe</name>
        <dbReference type="ChEBI" id="CHEBI:18248"/>
    </ligandPart>
</feature>
<dbReference type="Pfam" id="PF02085">
    <property type="entry name" value="Cytochrom_CIII"/>
    <property type="match status" value="3"/>
</dbReference>
<comment type="cofactor">
    <cofactor evidence="7">
        <name>heme c</name>
        <dbReference type="ChEBI" id="CHEBI:61717"/>
    </cofactor>
    <text evidence="7">Binds 4 heme c groups covalently per monomer.</text>
</comment>
<evidence type="ECO:0000313" key="10">
    <source>
        <dbReference type="Proteomes" id="UP000603434"/>
    </source>
</evidence>
<evidence type="ECO:0000256" key="1">
    <source>
        <dbReference type="ARBA" id="ARBA00022448"/>
    </source>
</evidence>
<keyword evidence="1" id="KW-0813">Transport</keyword>
<keyword evidence="3 7" id="KW-0479">Metal-binding</keyword>
<dbReference type="EMBL" id="JACNJH010000172">
    <property type="protein sequence ID" value="MBC8362154.1"/>
    <property type="molecule type" value="Genomic_DNA"/>
</dbReference>
<dbReference type="SUPFAM" id="SSF48695">
    <property type="entry name" value="Multiheme cytochromes"/>
    <property type="match status" value="1"/>
</dbReference>
<comment type="caution">
    <text evidence="9">The sequence shown here is derived from an EMBL/GenBank/DDBJ whole genome shotgun (WGS) entry which is preliminary data.</text>
</comment>
<sequence length="488" mass="54948">MPAVFFLHDRHTDALEKPSCEPCHLKDANLIVFKFKRLKDQGCKPDRELYHLECIKCHTDRRAQGLKSGPLTAECRRCHSQNLAYIDTAQPFGMDKSLHYRHVLSDLIRPAGNEKDGNCSACHHEYDQALKKTVYKKGQEGTCRYCHKQEKTEKGRSFKTVAHEDCLNCHFELKLQDKKAGPTICAGCHAAAKQSNIAKLEQIPRIKRNQPDVVLLSAWLQEALESGKPSNQFVEPVAFNHLSHEKQVENCRLCHHESMEPCAMCHTRTGTDKSKFFRLEQAMHSPDNLKSCLGCHRESMKSADCAGCHAQMNARRFDEIKCNHCHTVARKSLEPLPASDETRAKIAAIQINVRSVPGPVIPDDKIPEKVTIGIMTDQYESVIFPHRQIVRTLIKRTQKSILTQYFHRGTASLCSGCHHHSPSADTYPKCAACHGMSLQSDPNGKPGLKGAYHGQCSTCHQRMGLEKPVSTDCTACHQKKTKMVQQKD</sequence>
<feature type="domain" description="Class III cytochrome C" evidence="8">
    <location>
        <begin position="116"/>
        <end position="189"/>
    </location>
</feature>
<protein>
    <submittedName>
        <fullName evidence="9">Cytochrome C</fullName>
    </submittedName>
</protein>
<feature type="binding site" description="axial binding residue" evidence="7">
    <location>
        <position position="189"/>
    </location>
    <ligand>
        <name>heme c</name>
        <dbReference type="ChEBI" id="CHEBI:61717"/>
        <label>1</label>
    </ligand>
    <ligandPart>
        <name>Fe</name>
        <dbReference type="ChEBI" id="CHEBI:18248"/>
    </ligandPart>
</feature>
<dbReference type="GO" id="GO:0009055">
    <property type="term" value="F:electron transfer activity"/>
    <property type="evidence" value="ECO:0007669"/>
    <property type="project" value="InterPro"/>
</dbReference>
<evidence type="ECO:0000256" key="3">
    <source>
        <dbReference type="ARBA" id="ARBA00022723"/>
    </source>
</evidence>
<dbReference type="AlphaFoldDB" id="A0A8J6TMN0"/>
<feature type="binding site" description="axial binding residue" evidence="7">
    <location>
        <position position="119"/>
    </location>
    <ligand>
        <name>heme c</name>
        <dbReference type="ChEBI" id="CHEBI:61717"/>
        <label>1</label>
    </ligand>
    <ligandPart>
        <name>Fe</name>
        <dbReference type="ChEBI" id="CHEBI:18248"/>
    </ligandPart>
</feature>
<dbReference type="InterPro" id="IPR051829">
    <property type="entry name" value="Multiheme_Cytochr_ET"/>
</dbReference>
<feature type="binding site" description="axial binding residue" evidence="7">
    <location>
        <position position="185"/>
    </location>
    <ligand>
        <name>heme c</name>
        <dbReference type="ChEBI" id="CHEBI:61717"/>
        <label>1</label>
    </ligand>
    <ligandPart>
        <name>Fe</name>
        <dbReference type="ChEBI" id="CHEBI:18248"/>
    </ligandPart>
</feature>
<evidence type="ECO:0000313" key="9">
    <source>
        <dbReference type="EMBL" id="MBC8362154.1"/>
    </source>
</evidence>
<organism evidence="9 10">
    <name type="scientific">Candidatus Desulfatibia profunda</name>
    <dbReference type="NCBI Taxonomy" id="2841695"/>
    <lineage>
        <taxon>Bacteria</taxon>
        <taxon>Pseudomonadati</taxon>
        <taxon>Thermodesulfobacteriota</taxon>
        <taxon>Desulfobacteria</taxon>
        <taxon>Desulfobacterales</taxon>
        <taxon>Desulfobacterales incertae sedis</taxon>
        <taxon>Candidatus Desulfatibia</taxon>
    </lineage>
</organism>
<dbReference type="InterPro" id="IPR002322">
    <property type="entry name" value="Cyt_c_III"/>
</dbReference>
<dbReference type="CDD" id="cd08168">
    <property type="entry name" value="Cytochrom_C3"/>
    <property type="match status" value="4"/>
</dbReference>
<dbReference type="InterPro" id="IPR054813">
    <property type="entry name" value="HmcA"/>
</dbReference>
<dbReference type="Proteomes" id="UP000603434">
    <property type="component" value="Unassembled WGS sequence"/>
</dbReference>
<dbReference type="GO" id="GO:0020037">
    <property type="term" value="F:heme binding"/>
    <property type="evidence" value="ECO:0007669"/>
    <property type="project" value="InterPro"/>
</dbReference>
<dbReference type="Gene3D" id="3.90.10.10">
    <property type="entry name" value="Cytochrome C3"/>
    <property type="match status" value="4"/>
</dbReference>